<dbReference type="RefSeq" id="XP_019045550.1">
    <property type="nucleotide sequence ID" value="XM_019192553.1"/>
</dbReference>
<dbReference type="GeneID" id="30210339"/>
<dbReference type="Gene3D" id="3.90.550.20">
    <property type="match status" value="1"/>
</dbReference>
<accession>A0A1B9G0D7</accession>
<dbReference type="InterPro" id="IPR007577">
    <property type="entry name" value="GlycoTrfase_DXD_sugar-bd_CS"/>
</dbReference>
<dbReference type="VEuPathDB" id="FungiDB:I302_05940"/>
<evidence type="ECO:0000313" key="2">
    <source>
        <dbReference type="EMBL" id="OCF24480.1"/>
    </source>
</evidence>
<dbReference type="InterPro" id="IPR039367">
    <property type="entry name" value="Och1-like"/>
</dbReference>
<dbReference type="InterPro" id="IPR029044">
    <property type="entry name" value="Nucleotide-diphossugar_trans"/>
</dbReference>
<evidence type="ECO:0000313" key="4">
    <source>
        <dbReference type="Proteomes" id="UP000092730"/>
    </source>
</evidence>
<name>A0A1B9G0D7_9TREE</name>
<keyword evidence="4" id="KW-1185">Reference proteome</keyword>
<dbReference type="EMBL" id="KI894022">
    <property type="protein sequence ID" value="OCF24480.1"/>
    <property type="molecule type" value="Genomic_DNA"/>
</dbReference>
<dbReference type="GO" id="GO:0000136">
    <property type="term" value="C:mannan polymerase complex"/>
    <property type="evidence" value="ECO:0007669"/>
    <property type="project" value="TreeGrafter"/>
</dbReference>
<comment type="similarity">
    <text evidence="1">Belongs to the glycosyltransferase 32 family.</text>
</comment>
<dbReference type="OrthoDB" id="409543at2759"/>
<dbReference type="SUPFAM" id="SSF53448">
    <property type="entry name" value="Nucleotide-diphospho-sugar transferases"/>
    <property type="match status" value="1"/>
</dbReference>
<dbReference type="AlphaFoldDB" id="A0A1B9G0D7"/>
<dbReference type="GO" id="GO:0006487">
    <property type="term" value="P:protein N-linked glycosylation"/>
    <property type="evidence" value="ECO:0007669"/>
    <property type="project" value="TreeGrafter"/>
</dbReference>
<dbReference type="STRING" id="1296100.A0A1B9G0D7"/>
<dbReference type="PANTHER" id="PTHR31834:SF1">
    <property type="entry name" value="INITIATION-SPECIFIC ALPHA-1,6-MANNOSYLTRANSFERASE"/>
    <property type="match status" value="1"/>
</dbReference>
<reference evidence="3" key="4">
    <citation type="submission" date="2024-02" db="EMBL/GenBank/DDBJ databases">
        <title>Comparative genomics of Cryptococcus and Kwoniella reveals pathogenesis evolution and contrasting modes of karyotype evolution via chromosome fusion or intercentromeric recombination.</title>
        <authorList>
            <person name="Coelho M.A."/>
            <person name="David-Palma M."/>
            <person name="Shea T."/>
            <person name="Bowers K."/>
            <person name="McGinley-Smith S."/>
            <person name="Mohammad A.W."/>
            <person name="Gnirke A."/>
            <person name="Yurkov A.M."/>
            <person name="Nowrousian M."/>
            <person name="Sun S."/>
            <person name="Cuomo C.A."/>
            <person name="Heitman J."/>
        </authorList>
    </citation>
    <scope>NUCLEOTIDE SEQUENCE</scope>
    <source>
        <strain evidence="3">CBS 10118</strain>
    </source>
</reference>
<dbReference type="GO" id="GO:0000009">
    <property type="term" value="F:alpha-1,6-mannosyltransferase activity"/>
    <property type="evidence" value="ECO:0007669"/>
    <property type="project" value="InterPro"/>
</dbReference>
<dbReference type="Proteomes" id="UP000092730">
    <property type="component" value="Chromosome 5"/>
</dbReference>
<organism evidence="2">
    <name type="scientific">Kwoniella bestiolae CBS 10118</name>
    <dbReference type="NCBI Taxonomy" id="1296100"/>
    <lineage>
        <taxon>Eukaryota</taxon>
        <taxon>Fungi</taxon>
        <taxon>Dikarya</taxon>
        <taxon>Basidiomycota</taxon>
        <taxon>Agaricomycotina</taxon>
        <taxon>Tremellomycetes</taxon>
        <taxon>Tremellales</taxon>
        <taxon>Cryptococcaceae</taxon>
        <taxon>Kwoniella</taxon>
    </lineage>
</organism>
<evidence type="ECO:0000256" key="1">
    <source>
        <dbReference type="ARBA" id="ARBA00009003"/>
    </source>
</evidence>
<dbReference type="Pfam" id="PF04488">
    <property type="entry name" value="Gly_transf_sug"/>
    <property type="match status" value="1"/>
</dbReference>
<protein>
    <recommendedName>
        <fullName evidence="5">Alpha-1,6-mannosyltransferase</fullName>
    </recommendedName>
</protein>
<evidence type="ECO:0008006" key="5">
    <source>
        <dbReference type="Google" id="ProtNLM"/>
    </source>
</evidence>
<sequence length="436" mass="49337">MSLSILPYQNRYLRPILLLLLLSTLLYTVPSLYAPTTSRTTLSEDVCGIEDPSSCSDEPILPIAKNLQELNINLGDVVSIIQRSIEASGRGYDSEWYKNELGFKVRYESLEGYRSSLSRIWEMYFHVEDKHGLEGIMKYLSFLPPSSPDEKQGIPKNVYTTSLEDPNKLPEQFNSWTKENGDYAVRFVEDDEIDGWIEGMYPSSGLGREMGWLKERSKWGVVRSDLFRYLVLLLNGGIYTDTDTACVLPVSQWGKNADHHRSTNPLLEALPQLLSLSSSHPDIPDTDDSPSLIIALENDSPSSGSDWRAETFVRGIQVVQWTIASRKGHPVFLDVVGHALDKVRELREVEERGWEVGDEQDILEWSGPGAFTDAVFRYLLIRYGFHPKQASGLDKPLRVGDVLIMPVHSFRADASEGYQGDEKAVWHGFFGRWKPT</sequence>
<reference evidence="3" key="2">
    <citation type="submission" date="2013-07" db="EMBL/GenBank/DDBJ databases">
        <authorList>
            <consortium name="The Broad Institute Genome Sequencing Platform"/>
            <person name="Cuomo C."/>
            <person name="Litvintseva A."/>
            <person name="Chen Y."/>
            <person name="Heitman J."/>
            <person name="Sun S."/>
            <person name="Springer D."/>
            <person name="Dromer F."/>
            <person name="Young S.K."/>
            <person name="Zeng Q."/>
            <person name="Gargeya S."/>
            <person name="Fitzgerald M."/>
            <person name="Abouelleil A."/>
            <person name="Alvarado L."/>
            <person name="Berlin A.M."/>
            <person name="Chapman S.B."/>
            <person name="Dewar J."/>
            <person name="Goldberg J."/>
            <person name="Griggs A."/>
            <person name="Gujja S."/>
            <person name="Hansen M."/>
            <person name="Howarth C."/>
            <person name="Imamovic A."/>
            <person name="Larimer J."/>
            <person name="McCowan C."/>
            <person name="Murphy C."/>
            <person name="Pearson M."/>
            <person name="Priest M."/>
            <person name="Roberts A."/>
            <person name="Saif S."/>
            <person name="Shea T."/>
            <person name="Sykes S."/>
            <person name="Wortman J."/>
            <person name="Nusbaum C."/>
            <person name="Birren B."/>
        </authorList>
    </citation>
    <scope>NUCLEOTIDE SEQUENCE</scope>
    <source>
        <strain evidence="3">CBS 10118</strain>
    </source>
</reference>
<dbReference type="KEGG" id="kbi:30210339"/>
<dbReference type="PANTHER" id="PTHR31834">
    <property type="entry name" value="INITIATION-SPECIFIC ALPHA-1,6-MANNOSYLTRANSFERASE"/>
    <property type="match status" value="1"/>
</dbReference>
<gene>
    <name evidence="2" type="ORF">I302_05940</name>
    <name evidence="3" type="ORF">I302_106794</name>
</gene>
<evidence type="ECO:0000313" key="3">
    <source>
        <dbReference type="EMBL" id="WVW84759.1"/>
    </source>
</evidence>
<reference evidence="2" key="1">
    <citation type="submission" date="2013-07" db="EMBL/GenBank/DDBJ databases">
        <title>The Genome Sequence of Cryptococcus bestiolae CBS10118.</title>
        <authorList>
            <consortium name="The Broad Institute Genome Sequencing Platform"/>
            <person name="Cuomo C."/>
            <person name="Litvintseva A."/>
            <person name="Chen Y."/>
            <person name="Heitman J."/>
            <person name="Sun S."/>
            <person name="Springer D."/>
            <person name="Dromer F."/>
            <person name="Young S.K."/>
            <person name="Zeng Q."/>
            <person name="Gargeya S."/>
            <person name="Fitzgerald M."/>
            <person name="Abouelleil A."/>
            <person name="Alvarado L."/>
            <person name="Berlin A.M."/>
            <person name="Chapman S.B."/>
            <person name="Dewar J."/>
            <person name="Goldberg J."/>
            <person name="Griggs A."/>
            <person name="Gujja S."/>
            <person name="Hansen M."/>
            <person name="Howarth C."/>
            <person name="Imamovic A."/>
            <person name="Larimer J."/>
            <person name="McCowan C."/>
            <person name="Murphy C."/>
            <person name="Pearson M."/>
            <person name="Priest M."/>
            <person name="Roberts A."/>
            <person name="Saif S."/>
            <person name="Shea T."/>
            <person name="Sykes S."/>
            <person name="Wortman J."/>
            <person name="Nusbaum C."/>
            <person name="Birren B."/>
        </authorList>
    </citation>
    <scope>NUCLEOTIDE SEQUENCE [LARGE SCALE GENOMIC DNA]</scope>
    <source>
        <strain evidence="2">CBS 10118</strain>
    </source>
</reference>
<dbReference type="EMBL" id="CP144545">
    <property type="protein sequence ID" value="WVW84759.1"/>
    <property type="molecule type" value="Genomic_DNA"/>
</dbReference>
<proteinExistence type="inferred from homology"/>
<reference evidence="2" key="3">
    <citation type="submission" date="2014-01" db="EMBL/GenBank/DDBJ databases">
        <title>Evolution of pathogenesis and genome organization in the Tremellales.</title>
        <authorList>
            <person name="Cuomo C."/>
            <person name="Litvintseva A."/>
            <person name="Heitman J."/>
            <person name="Chen Y."/>
            <person name="Sun S."/>
            <person name="Springer D."/>
            <person name="Dromer F."/>
            <person name="Young S."/>
            <person name="Zeng Q."/>
            <person name="Chapman S."/>
            <person name="Gujja S."/>
            <person name="Saif S."/>
            <person name="Birren B."/>
        </authorList>
    </citation>
    <scope>NUCLEOTIDE SEQUENCE</scope>
    <source>
        <strain evidence="2">CBS 10118</strain>
    </source>
</reference>